<evidence type="ECO:0000256" key="6">
    <source>
        <dbReference type="ARBA" id="ARBA00023098"/>
    </source>
</evidence>
<evidence type="ECO:0000259" key="8">
    <source>
        <dbReference type="Pfam" id="PF01643"/>
    </source>
</evidence>
<dbReference type="GO" id="GO:0016297">
    <property type="term" value="F:fatty acyl-[ACP] hydrolase activity"/>
    <property type="evidence" value="ECO:0007669"/>
    <property type="project" value="InterPro"/>
</dbReference>
<protein>
    <submittedName>
        <fullName evidence="10">Acyl-ACP thioesterase</fullName>
    </submittedName>
</protein>
<evidence type="ECO:0000256" key="7">
    <source>
        <dbReference type="ARBA" id="ARBA00023160"/>
    </source>
</evidence>
<dbReference type="AlphaFoldDB" id="A0A1I5HJI5"/>
<evidence type="ECO:0000259" key="9">
    <source>
        <dbReference type="Pfam" id="PF20791"/>
    </source>
</evidence>
<dbReference type="Gene3D" id="3.10.129.10">
    <property type="entry name" value="Hotdog Thioesterase"/>
    <property type="match status" value="1"/>
</dbReference>
<accession>A0A1I5HJI5</accession>
<proteinExistence type="inferred from homology"/>
<dbReference type="CDD" id="cd00586">
    <property type="entry name" value="4HBT"/>
    <property type="match status" value="1"/>
</dbReference>
<evidence type="ECO:0000256" key="5">
    <source>
        <dbReference type="ARBA" id="ARBA00022946"/>
    </source>
</evidence>
<dbReference type="Pfam" id="PF20791">
    <property type="entry name" value="Acyl-ACP_TE_C"/>
    <property type="match status" value="1"/>
</dbReference>
<feature type="domain" description="Acyl-ACP thioesterase N-terminal hotdog" evidence="8">
    <location>
        <begin position="5"/>
        <end position="127"/>
    </location>
</feature>
<evidence type="ECO:0000256" key="2">
    <source>
        <dbReference type="ARBA" id="ARBA00022516"/>
    </source>
</evidence>
<dbReference type="PANTHER" id="PTHR31727:SF6">
    <property type="entry name" value="OLEOYL-ACYL CARRIER PROTEIN THIOESTERASE 1, CHLOROPLASTIC"/>
    <property type="match status" value="1"/>
</dbReference>
<name>A0A1I5HJI5_9FIRM</name>
<dbReference type="STRING" id="1527.SAMN04489757_13047"/>
<comment type="similarity">
    <text evidence="1">Belongs to the acyl-ACP thioesterase family.</text>
</comment>
<keyword evidence="5" id="KW-0809">Transit peptide</keyword>
<dbReference type="OrthoDB" id="9801517at2"/>
<dbReference type="EMBL" id="FOWD01000030">
    <property type="protein sequence ID" value="SFO48442.1"/>
    <property type="molecule type" value="Genomic_DNA"/>
</dbReference>
<dbReference type="InterPro" id="IPR045023">
    <property type="entry name" value="FATA/B"/>
</dbReference>
<evidence type="ECO:0000256" key="1">
    <source>
        <dbReference type="ARBA" id="ARBA00006500"/>
    </source>
</evidence>
<evidence type="ECO:0000256" key="4">
    <source>
        <dbReference type="ARBA" id="ARBA00022832"/>
    </source>
</evidence>
<sequence>MYSFKSRVRYSEVDRNRKMDLTSIINYFQDCSTFQSEDIGLGIGYLSDKKRVWLLNSWQIIVNRYPVLGEDITTSTWAYDFKSMYGYRNFMIQDSHGEVAAVANSIWVYLDSETYRPVKVTEEEVRGYLAEEKYNMEYAPRKIDIPEKLTRLTSFPVIRSNIDTNNHVNNGQYIKMAEEFLPLGFQIKQMRAEYKMPAVLGDTIIPYISKEDNKCTLVLSNTEDKPYAIIEFTQ</sequence>
<dbReference type="SUPFAM" id="SSF54637">
    <property type="entry name" value="Thioesterase/thiol ester dehydrase-isomerase"/>
    <property type="match status" value="2"/>
</dbReference>
<dbReference type="Proteomes" id="UP000198806">
    <property type="component" value="Unassembled WGS sequence"/>
</dbReference>
<keyword evidence="2" id="KW-0444">Lipid biosynthesis</keyword>
<dbReference type="InterPro" id="IPR049427">
    <property type="entry name" value="Acyl-ACP_TE_C"/>
</dbReference>
<evidence type="ECO:0000256" key="3">
    <source>
        <dbReference type="ARBA" id="ARBA00022801"/>
    </source>
</evidence>
<keyword evidence="4" id="KW-0276">Fatty acid metabolism</keyword>
<keyword evidence="3" id="KW-0378">Hydrolase</keyword>
<dbReference type="GO" id="GO:0000036">
    <property type="term" value="F:acyl carrier activity"/>
    <property type="evidence" value="ECO:0007669"/>
    <property type="project" value="TreeGrafter"/>
</dbReference>
<gene>
    <name evidence="10" type="ORF">SAMN04489757_13047</name>
</gene>
<organism evidence="10 11">
    <name type="scientific">Anaerocolumna aminovalerica</name>
    <dbReference type="NCBI Taxonomy" id="1527"/>
    <lineage>
        <taxon>Bacteria</taxon>
        <taxon>Bacillati</taxon>
        <taxon>Bacillota</taxon>
        <taxon>Clostridia</taxon>
        <taxon>Lachnospirales</taxon>
        <taxon>Lachnospiraceae</taxon>
        <taxon>Anaerocolumna</taxon>
    </lineage>
</organism>
<dbReference type="RefSeq" id="WP_091687695.1">
    <property type="nucleotide sequence ID" value="NZ_BAABFM010000011.1"/>
</dbReference>
<dbReference type="InterPro" id="IPR029069">
    <property type="entry name" value="HotDog_dom_sf"/>
</dbReference>
<evidence type="ECO:0000313" key="10">
    <source>
        <dbReference type="EMBL" id="SFO48442.1"/>
    </source>
</evidence>
<reference evidence="10 11" key="1">
    <citation type="submission" date="2016-10" db="EMBL/GenBank/DDBJ databases">
        <authorList>
            <person name="de Groot N.N."/>
        </authorList>
    </citation>
    <scope>NUCLEOTIDE SEQUENCE [LARGE SCALE GENOMIC DNA]</scope>
    <source>
        <strain evidence="10 11">DSM 1283</strain>
    </source>
</reference>
<keyword evidence="7" id="KW-0275">Fatty acid biosynthesis</keyword>
<keyword evidence="11" id="KW-1185">Reference proteome</keyword>
<keyword evidence="6" id="KW-0443">Lipid metabolism</keyword>
<dbReference type="InterPro" id="IPR002864">
    <property type="entry name" value="Acyl-ACP_thioesterase_NHD"/>
</dbReference>
<dbReference type="Pfam" id="PF01643">
    <property type="entry name" value="Acyl-ACP_TE"/>
    <property type="match status" value="1"/>
</dbReference>
<dbReference type="PANTHER" id="PTHR31727">
    <property type="entry name" value="OLEOYL-ACYL CARRIER PROTEIN THIOESTERASE 1, CHLOROPLASTIC"/>
    <property type="match status" value="1"/>
</dbReference>
<evidence type="ECO:0000313" key="11">
    <source>
        <dbReference type="Proteomes" id="UP000198806"/>
    </source>
</evidence>
<feature type="domain" description="Acyl-ACP thioesterase-like C-terminal" evidence="9">
    <location>
        <begin position="153"/>
        <end position="222"/>
    </location>
</feature>